<accession>A0A7C8ZHL8</accession>
<feature type="region of interest" description="Disordered" evidence="1">
    <location>
        <begin position="65"/>
        <end position="87"/>
    </location>
</feature>
<evidence type="ECO:0000256" key="1">
    <source>
        <dbReference type="SAM" id="MobiDB-lite"/>
    </source>
</evidence>
<proteinExistence type="predicted"/>
<reference evidence="2" key="1">
    <citation type="journal article" date="2013" name="J. Plant Res.">
        <title>Effect of fungi and light on seed germination of three Opuntia species from semiarid lands of central Mexico.</title>
        <authorList>
            <person name="Delgado-Sanchez P."/>
            <person name="Jimenez-Bremont J.F."/>
            <person name="Guerrero-Gonzalez Mde L."/>
            <person name="Flores J."/>
        </authorList>
    </citation>
    <scope>NUCLEOTIDE SEQUENCE</scope>
    <source>
        <tissue evidence="2">Cladode</tissue>
    </source>
</reference>
<name>A0A7C8ZHL8_OPUST</name>
<organism evidence="2">
    <name type="scientific">Opuntia streptacantha</name>
    <name type="common">Prickly pear cactus</name>
    <name type="synonym">Opuntia cardona</name>
    <dbReference type="NCBI Taxonomy" id="393608"/>
    <lineage>
        <taxon>Eukaryota</taxon>
        <taxon>Viridiplantae</taxon>
        <taxon>Streptophyta</taxon>
        <taxon>Embryophyta</taxon>
        <taxon>Tracheophyta</taxon>
        <taxon>Spermatophyta</taxon>
        <taxon>Magnoliopsida</taxon>
        <taxon>eudicotyledons</taxon>
        <taxon>Gunneridae</taxon>
        <taxon>Pentapetalae</taxon>
        <taxon>Caryophyllales</taxon>
        <taxon>Cactineae</taxon>
        <taxon>Cactaceae</taxon>
        <taxon>Opuntioideae</taxon>
        <taxon>Opuntia</taxon>
    </lineage>
</organism>
<evidence type="ECO:0000313" key="2">
    <source>
        <dbReference type="EMBL" id="MBA4642531.1"/>
    </source>
</evidence>
<dbReference type="EMBL" id="GISG01128936">
    <property type="protein sequence ID" value="MBA4642531.1"/>
    <property type="molecule type" value="Transcribed_RNA"/>
</dbReference>
<reference evidence="2" key="2">
    <citation type="submission" date="2020-07" db="EMBL/GenBank/DDBJ databases">
        <authorList>
            <person name="Vera ALvarez R."/>
            <person name="Arias-Moreno D.M."/>
            <person name="Jimenez-Jacinto V."/>
            <person name="Jimenez-Bremont J.F."/>
            <person name="Swaminathan K."/>
            <person name="Moose S.P."/>
            <person name="Guerrero-Gonzalez M.L."/>
            <person name="Marino-Ramirez L."/>
            <person name="Landsman D."/>
            <person name="Rodriguez-Kessler M."/>
            <person name="Delgado-Sanchez P."/>
        </authorList>
    </citation>
    <scope>NUCLEOTIDE SEQUENCE</scope>
    <source>
        <tissue evidence="2">Cladode</tissue>
    </source>
</reference>
<sequence length="115" mass="12989">MLCPSKLLTYSCQAKLMQALQGNTLRALFCTGTIIFNSSQKNKVVIWQEPGLEFDIENLGACSSSENNNYNHDEQDNPKYHQQQTDQRRTGFLGLRSLGKLVTSLRSCSMRTLNV</sequence>
<protein>
    <submittedName>
        <fullName evidence="2">Uncharacterized protein</fullName>
    </submittedName>
</protein>
<dbReference type="AlphaFoldDB" id="A0A7C8ZHL8"/>